<dbReference type="InterPro" id="IPR036291">
    <property type="entry name" value="NAD(P)-bd_dom_sf"/>
</dbReference>
<evidence type="ECO:0000313" key="5">
    <source>
        <dbReference type="Proteomes" id="UP000516957"/>
    </source>
</evidence>
<sequence length="241" mass="24980">MTTLALIGSGNIGSGVARLAVAAGHDVVLSNSRGPETLTDLVAELGPRARAATAQEAAEAGDVVVVTVPLKAVPSLPAEALAGRLVLDTSNYYPQRDGNVAELDDRSTTTSAWVQQHLPEARVVKVFNNIFYGHLPELARPTGSPERSALPIAGDDEAALREATAFLDTLGYDTVVAGDLAESWRFEPGTPAYGAVYFDPEADASAAKPGQAVGMPPSSPTPAQDVRRVLDAARNEGPVGG</sequence>
<dbReference type="SUPFAM" id="SSF51735">
    <property type="entry name" value="NAD(P)-binding Rossmann-fold domains"/>
    <property type="match status" value="1"/>
</dbReference>
<evidence type="ECO:0000259" key="3">
    <source>
        <dbReference type="Pfam" id="PF03807"/>
    </source>
</evidence>
<dbReference type="EMBL" id="JACCBE010000001">
    <property type="protein sequence ID" value="NYD58410.1"/>
    <property type="molecule type" value="Genomic_DNA"/>
</dbReference>
<feature type="region of interest" description="Disordered" evidence="2">
    <location>
        <begin position="205"/>
        <end position="241"/>
    </location>
</feature>
<organism evidence="4 5">
    <name type="scientific">Nocardioides marinisabuli</name>
    <dbReference type="NCBI Taxonomy" id="419476"/>
    <lineage>
        <taxon>Bacteria</taxon>
        <taxon>Bacillati</taxon>
        <taxon>Actinomycetota</taxon>
        <taxon>Actinomycetes</taxon>
        <taxon>Propionibacteriales</taxon>
        <taxon>Nocardioidaceae</taxon>
        <taxon>Nocardioides</taxon>
    </lineage>
</organism>
<dbReference type="PANTHER" id="PTHR14239:SF10">
    <property type="entry name" value="REDUCTASE"/>
    <property type="match status" value="1"/>
</dbReference>
<feature type="domain" description="Pyrroline-5-carboxylate reductase catalytic N-terminal" evidence="3">
    <location>
        <begin position="4"/>
        <end position="92"/>
    </location>
</feature>
<dbReference type="AlphaFoldDB" id="A0A7Y9F2G5"/>
<name>A0A7Y9F2G5_9ACTN</name>
<accession>A0A7Y9F2G5</accession>
<gene>
    <name evidence="4" type="ORF">BKA08_002648</name>
</gene>
<proteinExistence type="predicted"/>
<comment type="caution">
    <text evidence="4">The sequence shown here is derived from an EMBL/GenBank/DDBJ whole genome shotgun (WGS) entry which is preliminary data.</text>
</comment>
<dbReference type="RefSeq" id="WP_179616028.1">
    <property type="nucleotide sequence ID" value="NZ_CP059163.1"/>
</dbReference>
<dbReference type="Gene3D" id="3.40.50.720">
    <property type="entry name" value="NAD(P)-binding Rossmann-like Domain"/>
    <property type="match status" value="1"/>
</dbReference>
<dbReference type="Proteomes" id="UP000516957">
    <property type="component" value="Unassembled WGS sequence"/>
</dbReference>
<dbReference type="InterPro" id="IPR051267">
    <property type="entry name" value="STEAP_metalloreductase"/>
</dbReference>
<protein>
    <recommendedName>
        <fullName evidence="3">Pyrroline-5-carboxylate reductase catalytic N-terminal domain-containing protein</fullName>
    </recommendedName>
</protein>
<evidence type="ECO:0000313" key="4">
    <source>
        <dbReference type="EMBL" id="NYD58410.1"/>
    </source>
</evidence>
<dbReference type="PANTHER" id="PTHR14239">
    <property type="entry name" value="DUDULIN-RELATED"/>
    <property type="match status" value="1"/>
</dbReference>
<keyword evidence="1" id="KW-0560">Oxidoreductase</keyword>
<reference evidence="4 5" key="1">
    <citation type="submission" date="2020-07" db="EMBL/GenBank/DDBJ databases">
        <title>Sequencing the genomes of 1000 actinobacteria strains.</title>
        <authorList>
            <person name="Klenk H.-P."/>
        </authorList>
    </citation>
    <scope>NUCLEOTIDE SEQUENCE [LARGE SCALE GENOMIC DNA]</scope>
    <source>
        <strain evidence="4 5">DSM 18965</strain>
    </source>
</reference>
<feature type="compositionally biased region" description="Basic and acidic residues" evidence="2">
    <location>
        <begin position="225"/>
        <end position="234"/>
    </location>
</feature>
<keyword evidence="5" id="KW-1185">Reference proteome</keyword>
<dbReference type="GO" id="GO:0016491">
    <property type="term" value="F:oxidoreductase activity"/>
    <property type="evidence" value="ECO:0007669"/>
    <property type="project" value="UniProtKB-KW"/>
</dbReference>
<dbReference type="InterPro" id="IPR028939">
    <property type="entry name" value="P5C_Rdtase_cat_N"/>
</dbReference>
<evidence type="ECO:0000256" key="1">
    <source>
        <dbReference type="ARBA" id="ARBA00023002"/>
    </source>
</evidence>
<dbReference type="Pfam" id="PF03807">
    <property type="entry name" value="F420_oxidored"/>
    <property type="match status" value="1"/>
</dbReference>
<evidence type="ECO:0000256" key="2">
    <source>
        <dbReference type="SAM" id="MobiDB-lite"/>
    </source>
</evidence>